<reference evidence="4 5" key="1">
    <citation type="submission" date="2016-11" db="EMBL/GenBank/DDBJ databases">
        <authorList>
            <person name="Varghese N."/>
            <person name="Submissions S."/>
        </authorList>
    </citation>
    <scope>NUCLEOTIDE SEQUENCE [LARGE SCALE GENOMIC DNA]</scope>
    <source>
        <strain evidence="4 5">DSM 20664</strain>
    </source>
</reference>
<evidence type="ECO:0000256" key="1">
    <source>
        <dbReference type="ARBA" id="ARBA00006068"/>
    </source>
</evidence>
<dbReference type="Proteomes" id="UP000185093">
    <property type="component" value="Unassembled WGS sequence"/>
</dbReference>
<dbReference type="Pfam" id="PF03816">
    <property type="entry name" value="LytR_cpsA_psr"/>
    <property type="match status" value="1"/>
</dbReference>
<feature type="domain" description="LytR/CpsA/Psr regulator C-terminal" evidence="3">
    <location>
        <begin position="321"/>
        <end position="405"/>
    </location>
</feature>
<dbReference type="Pfam" id="PF13399">
    <property type="entry name" value="LytR_C"/>
    <property type="match status" value="1"/>
</dbReference>
<dbReference type="PANTHER" id="PTHR33392">
    <property type="entry name" value="POLYISOPRENYL-TEICHOIC ACID--PEPTIDOGLYCAN TEICHOIC ACID TRANSFERASE TAGU"/>
    <property type="match status" value="1"/>
</dbReference>
<gene>
    <name evidence="4" type="ORF">SAMN05444368_0258</name>
</gene>
<evidence type="ECO:0000313" key="5">
    <source>
        <dbReference type="Proteomes" id="UP000185093"/>
    </source>
</evidence>
<proteinExistence type="inferred from homology"/>
<feature type="domain" description="Cell envelope-related transcriptional attenuator" evidence="2">
    <location>
        <begin position="57"/>
        <end position="204"/>
    </location>
</feature>
<evidence type="ECO:0000313" key="4">
    <source>
        <dbReference type="EMBL" id="SIN62838.1"/>
    </source>
</evidence>
<sequence length="419" mass="47311">MLVVVMIIAIVGGAYTRLHGFFTPKVESIKQTVLHDEKTGKINICIIGKDNTEDSQRPDTILFTILDLDNKSIQILSIPRDTRVQIPGHGWNKINHAYPYGGWDLLSRTIVNYLGMPIHYHIELDYSTFPKLVDLLGGVDINVEKRLKYVDRAAGLYIDIKPGLQHMDGETALKFVRFRHDALGDIGRIKRQQQFMMALLQKIADQGMNAKLPMLIKEVMQTVQTDLPLEEAIQLAMYFRDMPQENIRFFTLPGKPALLSGVSYWLGDVNRAIEILSTPVKDAAIEENDQIMEEETPEQFREDADGSRIDRMAIAREIKSKVAILNGDGTPSIANQVADLLQRCGVDIAYKSNARHFDYHYTSISYPRNLENEAKTLGMLLGIQNNLIKPSDGSSYLTIIIGHDYKTILSQLEKNLGIQ</sequence>
<comment type="caution">
    <text evidence="4">The sequence shown here is derived from an EMBL/GenBank/DDBJ whole genome shotgun (WGS) entry which is preliminary data.</text>
</comment>
<keyword evidence="5" id="KW-1185">Reference proteome</keyword>
<dbReference type="PANTHER" id="PTHR33392:SF6">
    <property type="entry name" value="POLYISOPRENYL-TEICHOIC ACID--PEPTIDOGLYCAN TEICHOIC ACID TRANSFERASE TAGU"/>
    <property type="match status" value="1"/>
</dbReference>
<dbReference type="InterPro" id="IPR004474">
    <property type="entry name" value="LytR_CpsA_psr"/>
</dbReference>
<dbReference type="InterPro" id="IPR027381">
    <property type="entry name" value="LytR/CpsA/Psr_C"/>
</dbReference>
<comment type="similarity">
    <text evidence="1">Belongs to the LytR/CpsA/Psr (LCP) family.</text>
</comment>
<evidence type="ECO:0000259" key="2">
    <source>
        <dbReference type="Pfam" id="PF03816"/>
    </source>
</evidence>
<organism evidence="4 5">
    <name type="scientific">Acetomicrobium flavidum</name>
    <dbReference type="NCBI Taxonomy" id="49896"/>
    <lineage>
        <taxon>Bacteria</taxon>
        <taxon>Thermotogati</taxon>
        <taxon>Synergistota</taxon>
        <taxon>Synergistia</taxon>
        <taxon>Synergistales</taxon>
        <taxon>Acetomicrobiaceae</taxon>
        <taxon>Acetomicrobium</taxon>
    </lineage>
</organism>
<dbReference type="Gene3D" id="3.30.70.2390">
    <property type="match status" value="1"/>
</dbReference>
<accession>A0ABY1JAZ8</accession>
<dbReference type="InterPro" id="IPR050922">
    <property type="entry name" value="LytR/CpsA/Psr_CW_biosynth"/>
</dbReference>
<dbReference type="Gene3D" id="3.40.630.190">
    <property type="entry name" value="LCP protein"/>
    <property type="match status" value="1"/>
</dbReference>
<dbReference type="EMBL" id="FSQZ01000001">
    <property type="protein sequence ID" value="SIN62838.1"/>
    <property type="molecule type" value="Genomic_DNA"/>
</dbReference>
<evidence type="ECO:0000259" key="3">
    <source>
        <dbReference type="Pfam" id="PF13399"/>
    </source>
</evidence>
<dbReference type="NCBIfam" id="TIGR00350">
    <property type="entry name" value="lytR_cpsA_psr"/>
    <property type="match status" value="1"/>
</dbReference>
<protein>
    <submittedName>
        <fullName evidence="4">Transcriptional attenuator, LytR family</fullName>
    </submittedName>
</protein>
<name>A0ABY1JAZ8_9BACT</name>